<feature type="compositionally biased region" description="Basic residues" evidence="1">
    <location>
        <begin position="1"/>
        <end position="11"/>
    </location>
</feature>
<name>A0AAV1FQZ1_XYRNO</name>
<feature type="compositionally biased region" description="Low complexity" evidence="1">
    <location>
        <begin position="63"/>
        <end position="77"/>
    </location>
</feature>
<evidence type="ECO:0000313" key="3">
    <source>
        <dbReference type="Proteomes" id="UP001178508"/>
    </source>
</evidence>
<evidence type="ECO:0000313" key="2">
    <source>
        <dbReference type="EMBL" id="CAJ1063460.1"/>
    </source>
</evidence>
<feature type="compositionally biased region" description="Pro residues" evidence="1">
    <location>
        <begin position="161"/>
        <end position="177"/>
    </location>
</feature>
<dbReference type="Proteomes" id="UP001178508">
    <property type="component" value="Chromosome 9"/>
</dbReference>
<dbReference type="AlphaFoldDB" id="A0AAV1FQZ1"/>
<feature type="region of interest" description="Disordered" evidence="1">
    <location>
        <begin position="161"/>
        <end position="197"/>
    </location>
</feature>
<accession>A0AAV1FQZ1</accession>
<organism evidence="2 3">
    <name type="scientific">Xyrichtys novacula</name>
    <name type="common">Pearly razorfish</name>
    <name type="synonym">Hemipteronotus novacula</name>
    <dbReference type="NCBI Taxonomy" id="13765"/>
    <lineage>
        <taxon>Eukaryota</taxon>
        <taxon>Metazoa</taxon>
        <taxon>Chordata</taxon>
        <taxon>Craniata</taxon>
        <taxon>Vertebrata</taxon>
        <taxon>Euteleostomi</taxon>
        <taxon>Actinopterygii</taxon>
        <taxon>Neopterygii</taxon>
        <taxon>Teleostei</taxon>
        <taxon>Neoteleostei</taxon>
        <taxon>Acanthomorphata</taxon>
        <taxon>Eupercaria</taxon>
        <taxon>Labriformes</taxon>
        <taxon>Labridae</taxon>
        <taxon>Xyrichtys</taxon>
    </lineage>
</organism>
<feature type="region of interest" description="Disordered" evidence="1">
    <location>
        <begin position="1"/>
        <end position="105"/>
    </location>
</feature>
<feature type="compositionally biased region" description="Basic residues" evidence="1">
    <location>
        <begin position="46"/>
        <end position="62"/>
    </location>
</feature>
<protein>
    <submittedName>
        <fullName evidence="2">PiggyBac transposable element-derived protein 4-like isoform X6</fullName>
    </submittedName>
</protein>
<reference evidence="2" key="1">
    <citation type="submission" date="2023-08" db="EMBL/GenBank/DDBJ databases">
        <authorList>
            <person name="Alioto T."/>
            <person name="Alioto T."/>
            <person name="Gomez Garrido J."/>
        </authorList>
    </citation>
    <scope>NUCLEOTIDE SEQUENCE</scope>
</reference>
<proteinExistence type="predicted"/>
<sequence length="211" mass="23345">MLRRSARKRRLPAQFVEEEEKMEMQEEAGGVSPSQTQDSSDEGPSKRTRRGRSLVCGRRRQHSSSSGGPDAAGDAPACHSPQLQKAWKTEADPDPHPTSTWEGKTRRWPMTVFQHLVDTAATNSYILHKEISVTQKRKLMTHQAFQEKLCAELLGVPLNPPPKPPPPPTQGCFPAPPAEGSQWRKGRETARGENTALPGSVKSVELYSAFN</sequence>
<dbReference type="EMBL" id="OY660872">
    <property type="protein sequence ID" value="CAJ1063460.1"/>
    <property type="molecule type" value="Genomic_DNA"/>
</dbReference>
<keyword evidence="3" id="KW-1185">Reference proteome</keyword>
<gene>
    <name evidence="2" type="ORF">XNOV1_A026927</name>
</gene>
<evidence type="ECO:0000256" key="1">
    <source>
        <dbReference type="SAM" id="MobiDB-lite"/>
    </source>
</evidence>